<reference evidence="2 3" key="1">
    <citation type="submission" date="2021-02" db="EMBL/GenBank/DDBJ databases">
        <title>FDA dAtabase for Regulatory Grade micrObial Sequences (FDA-ARGOS): Supporting development and validation of Infectious Disease Dx tests.</title>
        <authorList>
            <person name="Minogue T."/>
            <person name="Wolcott M."/>
            <person name="Wasieloski L."/>
            <person name="Aguilar W."/>
            <person name="Moore D."/>
            <person name="Jaissle J."/>
            <person name="Tallon L."/>
            <person name="Sadzewicz L."/>
            <person name="Zhao X."/>
            <person name="Boylan J."/>
            <person name="Ott S."/>
            <person name="Bowen H."/>
            <person name="Vavikolanu K."/>
            <person name="Mehta A."/>
            <person name="Aluvathingal J."/>
            <person name="Nadendla S."/>
            <person name="Yan Y."/>
            <person name="Sichtig H."/>
        </authorList>
    </citation>
    <scope>NUCLEOTIDE SEQUENCE [LARGE SCALE GENOMIC DNA]</scope>
    <source>
        <strain evidence="2 3">FDAARGOS_1272</strain>
    </source>
</reference>
<feature type="transmembrane region" description="Helical" evidence="1">
    <location>
        <begin position="20"/>
        <end position="43"/>
    </location>
</feature>
<dbReference type="RefSeq" id="WP_052688700.1">
    <property type="nucleotide sequence ID" value="NZ_CABVPR010000144.1"/>
</dbReference>
<feature type="transmembrane region" description="Helical" evidence="1">
    <location>
        <begin position="80"/>
        <end position="106"/>
    </location>
</feature>
<keyword evidence="3" id="KW-1185">Reference proteome</keyword>
<dbReference type="GeneID" id="93127321"/>
<keyword evidence="1" id="KW-0472">Membrane</keyword>
<evidence type="ECO:0000313" key="2">
    <source>
        <dbReference type="EMBL" id="QRO76590.1"/>
    </source>
</evidence>
<sequence length="215" mass="22788">MQQIAGTFGGTIVGLMLSPVAHLSATIFVVSLAGLSAAGLYLATKRSMGYMWILSTALAIFVVTMAHANPNVGLHDVAYFLWLNASIGTLVYLVVAAAGSAAALLCRKYEPSVPESGPVMAHVLTGDELGRVPHAMIGAIALSALAYLAWRYPLDGFPQAMTTALVVLMVPVDAQGTWSPYRVVQRMCHRLLGCGLGCLVVPPYCRSRLEVARTV</sequence>
<dbReference type="Proteomes" id="UP000625568">
    <property type="component" value="Chromosome 1"/>
</dbReference>
<dbReference type="EMBL" id="CP069482">
    <property type="protein sequence ID" value="QRO76590.1"/>
    <property type="molecule type" value="Genomic_DNA"/>
</dbReference>
<organism evidence="2 3">
    <name type="scientific">Burkholderia dolosa</name>
    <dbReference type="NCBI Taxonomy" id="152500"/>
    <lineage>
        <taxon>Bacteria</taxon>
        <taxon>Pseudomonadati</taxon>
        <taxon>Pseudomonadota</taxon>
        <taxon>Betaproteobacteria</taxon>
        <taxon>Burkholderiales</taxon>
        <taxon>Burkholderiaceae</taxon>
        <taxon>Burkholderia</taxon>
        <taxon>Burkholderia cepacia complex</taxon>
    </lineage>
</organism>
<dbReference type="AlphaFoldDB" id="A0A892I6P2"/>
<keyword evidence="1" id="KW-1133">Transmembrane helix</keyword>
<name>A0A892I6P2_9BURK</name>
<accession>A0A892I6P2</accession>
<feature type="transmembrane region" description="Helical" evidence="1">
    <location>
        <begin position="50"/>
        <end position="68"/>
    </location>
</feature>
<evidence type="ECO:0000313" key="3">
    <source>
        <dbReference type="Proteomes" id="UP000625568"/>
    </source>
</evidence>
<gene>
    <name evidence="2" type="ORF">I6K02_11785</name>
</gene>
<keyword evidence="1" id="KW-0812">Transmembrane</keyword>
<evidence type="ECO:0000256" key="1">
    <source>
        <dbReference type="SAM" id="Phobius"/>
    </source>
</evidence>
<proteinExistence type="predicted"/>
<protein>
    <submittedName>
        <fullName evidence="2">Uncharacterized protein</fullName>
    </submittedName>
</protein>